<dbReference type="SUPFAM" id="SSF49785">
    <property type="entry name" value="Galactose-binding domain-like"/>
    <property type="match status" value="1"/>
</dbReference>
<dbReference type="EMBL" id="JAIOIV010000129">
    <property type="protein sequence ID" value="MBZ0157814.1"/>
    <property type="molecule type" value="Genomic_DNA"/>
</dbReference>
<protein>
    <submittedName>
        <fullName evidence="1">Uncharacterized protein</fullName>
    </submittedName>
</protein>
<dbReference type="Gene3D" id="2.60.120.430">
    <property type="entry name" value="Galactose-binding lectin"/>
    <property type="match status" value="1"/>
</dbReference>
<dbReference type="InterPro" id="IPR008979">
    <property type="entry name" value="Galactose-bd-like_sf"/>
</dbReference>
<evidence type="ECO:0000313" key="1">
    <source>
        <dbReference type="EMBL" id="MBZ0157814.1"/>
    </source>
</evidence>
<evidence type="ECO:0000313" key="2">
    <source>
        <dbReference type="Proteomes" id="UP000705867"/>
    </source>
</evidence>
<dbReference type="AlphaFoldDB" id="A0A953SHC6"/>
<organism evidence="1 2">
    <name type="scientific">Candidatus Nitrobium versatile</name>
    <dbReference type="NCBI Taxonomy" id="2884831"/>
    <lineage>
        <taxon>Bacteria</taxon>
        <taxon>Pseudomonadati</taxon>
        <taxon>Nitrospirota</taxon>
        <taxon>Nitrospiria</taxon>
        <taxon>Nitrospirales</taxon>
        <taxon>Nitrospiraceae</taxon>
        <taxon>Candidatus Nitrobium</taxon>
    </lineage>
</organism>
<reference evidence="1" key="1">
    <citation type="journal article" date="2021" name="bioRxiv">
        <title>Unraveling nitrogen, sulfur and carbon metabolic pathways and microbial community transcriptional responses to substrate deprivation and toxicity stresses in a bioreactor mimicking anoxic brackish coastal sediment conditions.</title>
        <authorList>
            <person name="Martins P.D."/>
            <person name="Echeveste M.J."/>
            <person name="Arshad A."/>
            <person name="Kurth J."/>
            <person name="Ouboter H."/>
            <person name="Jetten M.S.M."/>
            <person name="Welte C.U."/>
        </authorList>
    </citation>
    <scope>NUCLEOTIDE SEQUENCE</scope>
    <source>
        <strain evidence="1">MAG_39</strain>
    </source>
</reference>
<dbReference type="Proteomes" id="UP000705867">
    <property type="component" value="Unassembled WGS sequence"/>
</dbReference>
<gene>
    <name evidence="1" type="ORF">K8I29_16585</name>
</gene>
<reference evidence="1" key="2">
    <citation type="submission" date="2021-08" db="EMBL/GenBank/DDBJ databases">
        <authorList>
            <person name="Dalcin Martins P."/>
        </authorList>
    </citation>
    <scope>NUCLEOTIDE SEQUENCE</scope>
    <source>
        <strain evidence="1">MAG_39</strain>
    </source>
</reference>
<name>A0A953SHC6_9BACT</name>
<comment type="caution">
    <text evidence="1">The sequence shown here is derived from an EMBL/GenBank/DDBJ whole genome shotgun (WGS) entry which is preliminary data.</text>
</comment>
<sequence>MLLFDFESDAELDRIHWKCHALYSLSGEFASHGAKSLKMELYPAGYPDEYPGLSPFLKEKDWRGYRELRLDVYTPRDSAESLWVSIDDREKCPDYRDRYNKRFALRQGVNTIRIPLDALTTSGTERLLDRGKIARLLIFTVHPRKKVVLCIDAIRLTS</sequence>
<proteinExistence type="predicted"/>
<accession>A0A953SHC6</accession>